<organism evidence="1 2">
    <name type="scientific">Panagrellus redivivus</name>
    <name type="common">Microworm</name>
    <dbReference type="NCBI Taxonomy" id="6233"/>
    <lineage>
        <taxon>Eukaryota</taxon>
        <taxon>Metazoa</taxon>
        <taxon>Ecdysozoa</taxon>
        <taxon>Nematoda</taxon>
        <taxon>Chromadorea</taxon>
        <taxon>Rhabditida</taxon>
        <taxon>Tylenchina</taxon>
        <taxon>Panagrolaimomorpha</taxon>
        <taxon>Panagrolaimoidea</taxon>
        <taxon>Panagrolaimidae</taxon>
        <taxon>Panagrellus</taxon>
    </lineage>
</organism>
<dbReference type="AlphaFoldDB" id="A0A7E4W2S7"/>
<evidence type="ECO:0000313" key="1">
    <source>
        <dbReference type="Proteomes" id="UP000492821"/>
    </source>
</evidence>
<keyword evidence="1" id="KW-1185">Reference proteome</keyword>
<proteinExistence type="predicted"/>
<dbReference type="WBParaSite" id="Pan_g6082.t1">
    <property type="protein sequence ID" value="Pan_g6082.t1"/>
    <property type="gene ID" value="Pan_g6082"/>
</dbReference>
<dbReference type="SUPFAM" id="SSF52047">
    <property type="entry name" value="RNI-like"/>
    <property type="match status" value="1"/>
</dbReference>
<name>A0A7E4W2S7_PANRE</name>
<reference evidence="2" key="2">
    <citation type="submission" date="2020-10" db="UniProtKB">
        <authorList>
            <consortium name="WormBaseParasite"/>
        </authorList>
    </citation>
    <scope>IDENTIFICATION</scope>
</reference>
<sequence length="272" mass="32399">MPFPLESLPYGLRRRLRELATPYEVNMFQTAAPNYSYLQPIQKGIYQRRFGVELTIDEHSNFLAREFWQILPISGFLRYRICRYTVISNYKPIHISKYNLEHFSLAPRCINFYRCTIDPAFIQYFVDHLERRIRMLALCETSITSRDVIKVICAANVFKSLTYIRISDCDISMATWIGGALKTPRIKTLKQIEFFGAQPTVFDIKRHKFLKYFRAQRKGFNIHITIDSHINEVSDEISALFDKHFQRRQPRKHEKFVTVNFNTCFVLRKKYR</sequence>
<reference evidence="1" key="1">
    <citation type="journal article" date="2013" name="Genetics">
        <title>The draft genome and transcriptome of Panagrellus redivivus are shaped by the harsh demands of a free-living lifestyle.</title>
        <authorList>
            <person name="Srinivasan J."/>
            <person name="Dillman A.R."/>
            <person name="Macchietto M.G."/>
            <person name="Heikkinen L."/>
            <person name="Lakso M."/>
            <person name="Fracchia K.M."/>
            <person name="Antoshechkin I."/>
            <person name="Mortazavi A."/>
            <person name="Wong G."/>
            <person name="Sternberg P.W."/>
        </authorList>
    </citation>
    <scope>NUCLEOTIDE SEQUENCE [LARGE SCALE GENOMIC DNA]</scope>
    <source>
        <strain evidence="1">MT8872</strain>
    </source>
</reference>
<protein>
    <submittedName>
        <fullName evidence="2">F-box domain-containing protein</fullName>
    </submittedName>
</protein>
<evidence type="ECO:0000313" key="2">
    <source>
        <dbReference type="WBParaSite" id="Pan_g6082.t1"/>
    </source>
</evidence>
<accession>A0A7E4W2S7</accession>
<dbReference type="Proteomes" id="UP000492821">
    <property type="component" value="Unassembled WGS sequence"/>
</dbReference>